<dbReference type="Pfam" id="PF01172">
    <property type="entry name" value="SBDS_N"/>
    <property type="match status" value="1"/>
</dbReference>
<dbReference type="InterPro" id="IPR019783">
    <property type="entry name" value="SDO1/SBDS_N"/>
</dbReference>
<dbReference type="InterPro" id="IPR039100">
    <property type="entry name" value="Sdo1/SBDS-like"/>
</dbReference>
<feature type="region of interest" description="Disordered" evidence="1">
    <location>
        <begin position="94"/>
        <end position="114"/>
    </location>
</feature>
<name>A0A9W7ZY24_9FUNG</name>
<gene>
    <name evidence="3" type="ORF">IWQ60_008577</name>
</gene>
<dbReference type="PANTHER" id="PTHR10927">
    <property type="entry name" value="RIBOSOME MATURATION PROTEIN SBDS"/>
    <property type="match status" value="1"/>
</dbReference>
<accession>A0A9W7ZY24</accession>
<dbReference type="InterPro" id="IPR036786">
    <property type="entry name" value="Ribosome_mat_SBDS_N_sf"/>
</dbReference>
<protein>
    <recommendedName>
        <fullName evidence="2">Ribosome maturation protein SDO1/SBDS N-terminal domain-containing protein</fullName>
    </recommendedName>
</protein>
<dbReference type="SUPFAM" id="SSF89895">
    <property type="entry name" value="FYSH domain"/>
    <property type="match status" value="1"/>
</dbReference>
<sequence>MSSSATRIVYKEPGKGTEAFYIFADPEMASKWRKDSSIPLAQVVSSFNVYTTDNGGVTGLASAPSKGVLEDTFGTSNDDEVCRIILEKGEINGQLTGVPSRDETKDPFTMGNRG</sequence>
<comment type="caution">
    <text evidence="3">The sequence shown here is derived from an EMBL/GenBank/DDBJ whole genome shotgun (WGS) entry which is preliminary data.</text>
</comment>
<dbReference type="Proteomes" id="UP001150569">
    <property type="component" value="Unassembled WGS sequence"/>
</dbReference>
<dbReference type="OrthoDB" id="2567806at2759"/>
<dbReference type="Gene3D" id="3.30.1250.10">
    <property type="entry name" value="Ribosome maturation protein SBDS, N-terminal domain"/>
    <property type="match status" value="1"/>
</dbReference>
<evidence type="ECO:0000313" key="3">
    <source>
        <dbReference type="EMBL" id="KAJ1915059.1"/>
    </source>
</evidence>
<dbReference type="EMBL" id="JANBPT010000650">
    <property type="protein sequence ID" value="KAJ1915059.1"/>
    <property type="molecule type" value="Genomic_DNA"/>
</dbReference>
<organism evidence="3 4">
    <name type="scientific">Tieghemiomyces parasiticus</name>
    <dbReference type="NCBI Taxonomy" id="78921"/>
    <lineage>
        <taxon>Eukaryota</taxon>
        <taxon>Fungi</taxon>
        <taxon>Fungi incertae sedis</taxon>
        <taxon>Zoopagomycota</taxon>
        <taxon>Kickxellomycotina</taxon>
        <taxon>Dimargaritomycetes</taxon>
        <taxon>Dimargaritales</taxon>
        <taxon>Dimargaritaceae</taxon>
        <taxon>Tieghemiomyces</taxon>
    </lineage>
</organism>
<dbReference type="AlphaFoldDB" id="A0A9W7ZY24"/>
<evidence type="ECO:0000313" key="4">
    <source>
        <dbReference type="Proteomes" id="UP001150569"/>
    </source>
</evidence>
<feature type="domain" description="Ribosome maturation protein SDO1/SBDS N-terminal" evidence="2">
    <location>
        <begin position="6"/>
        <end position="92"/>
    </location>
</feature>
<evidence type="ECO:0000259" key="2">
    <source>
        <dbReference type="Pfam" id="PF01172"/>
    </source>
</evidence>
<keyword evidence="4" id="KW-1185">Reference proteome</keyword>
<evidence type="ECO:0000256" key="1">
    <source>
        <dbReference type="SAM" id="MobiDB-lite"/>
    </source>
</evidence>
<proteinExistence type="predicted"/>
<reference evidence="3" key="1">
    <citation type="submission" date="2022-07" db="EMBL/GenBank/DDBJ databases">
        <title>Phylogenomic reconstructions and comparative analyses of Kickxellomycotina fungi.</title>
        <authorList>
            <person name="Reynolds N.K."/>
            <person name="Stajich J.E."/>
            <person name="Barry K."/>
            <person name="Grigoriev I.V."/>
            <person name="Crous P."/>
            <person name="Smith M.E."/>
        </authorList>
    </citation>
    <scope>NUCLEOTIDE SEQUENCE</scope>
    <source>
        <strain evidence="3">RSA 861</strain>
    </source>
</reference>
<dbReference type="PANTHER" id="PTHR10927:SF2">
    <property type="entry name" value="RESTRICTION OF TELOMERE CAPPING PROTEIN 3"/>
    <property type="match status" value="1"/>
</dbReference>